<dbReference type="Pfam" id="PF01070">
    <property type="entry name" value="FMN_dh"/>
    <property type="match status" value="1"/>
</dbReference>
<dbReference type="InterPro" id="IPR000262">
    <property type="entry name" value="FMN-dep_DH"/>
</dbReference>
<feature type="active site" description="Proton acceptor" evidence="6">
    <location>
        <position position="229"/>
    </location>
</feature>
<protein>
    <submittedName>
        <fullName evidence="9">Alpha-hydroxy-acid oxidizing protein</fullName>
    </submittedName>
</protein>
<dbReference type="InterPro" id="IPR013785">
    <property type="entry name" value="Aldolase_TIM"/>
</dbReference>
<evidence type="ECO:0000259" key="8">
    <source>
        <dbReference type="PROSITE" id="PS51349"/>
    </source>
</evidence>
<gene>
    <name evidence="9" type="ORF">GIS00_00630</name>
</gene>
<keyword evidence="10" id="KW-1185">Reference proteome</keyword>
<feature type="binding site" evidence="7">
    <location>
        <position position="145"/>
    </location>
    <ligand>
        <name>FMN</name>
        <dbReference type="ChEBI" id="CHEBI:58210"/>
    </ligand>
</feature>
<feature type="binding site" evidence="7">
    <location>
        <position position="227"/>
    </location>
    <ligand>
        <name>FMN</name>
        <dbReference type="ChEBI" id="CHEBI:58210"/>
    </ligand>
</feature>
<feature type="binding site" evidence="7">
    <location>
        <position position="97"/>
    </location>
    <ligand>
        <name>FMN</name>
        <dbReference type="ChEBI" id="CHEBI:58210"/>
    </ligand>
</feature>
<feature type="binding site" evidence="7">
    <location>
        <begin position="260"/>
        <end position="264"/>
    </location>
    <ligand>
        <name>FMN</name>
        <dbReference type="ChEBI" id="CHEBI:58210"/>
    </ligand>
</feature>
<keyword evidence="4" id="KW-0560">Oxidoreductase</keyword>
<feature type="binding site" evidence="7">
    <location>
        <position position="205"/>
    </location>
    <ligand>
        <name>FMN</name>
        <dbReference type="ChEBI" id="CHEBI:58210"/>
    </ligand>
</feature>
<dbReference type="CDD" id="cd02809">
    <property type="entry name" value="alpha_hydroxyacid_oxid_FMN"/>
    <property type="match status" value="1"/>
</dbReference>
<evidence type="ECO:0000256" key="4">
    <source>
        <dbReference type="ARBA" id="ARBA00023002"/>
    </source>
</evidence>
<name>A0A7K1FEB9_9ACTN</name>
<dbReference type="Proteomes" id="UP000460221">
    <property type="component" value="Unassembled WGS sequence"/>
</dbReference>
<dbReference type="PIRSF" id="PIRSF000138">
    <property type="entry name" value="Al-hdrx_acd_dh"/>
    <property type="match status" value="1"/>
</dbReference>
<evidence type="ECO:0000256" key="3">
    <source>
        <dbReference type="ARBA" id="ARBA00022643"/>
    </source>
</evidence>
<dbReference type="EMBL" id="WLYK01000001">
    <property type="protein sequence ID" value="MTD12447.1"/>
    <property type="molecule type" value="Genomic_DNA"/>
</dbReference>
<proteinExistence type="inferred from homology"/>
<feature type="binding site" evidence="7">
    <location>
        <position position="232"/>
    </location>
    <ligand>
        <name>glyoxylate</name>
        <dbReference type="ChEBI" id="CHEBI:36655"/>
    </ligand>
</feature>
<comment type="caution">
    <text evidence="9">The sequence shown here is derived from an EMBL/GenBank/DDBJ whole genome shotgun (WGS) entry which is preliminary data.</text>
</comment>
<feature type="binding site" evidence="7">
    <location>
        <begin position="68"/>
        <end position="70"/>
    </location>
    <ligand>
        <name>FMN</name>
        <dbReference type="ChEBI" id="CHEBI:58210"/>
    </ligand>
</feature>
<keyword evidence="2 7" id="KW-0285">Flavoprotein</keyword>
<feature type="domain" description="FMN hydroxy acid dehydrogenase" evidence="8">
    <location>
        <begin position="1"/>
        <end position="334"/>
    </location>
</feature>
<dbReference type="Gene3D" id="3.20.20.70">
    <property type="entry name" value="Aldolase class I"/>
    <property type="match status" value="1"/>
</dbReference>
<evidence type="ECO:0000256" key="1">
    <source>
        <dbReference type="ARBA" id="ARBA00001917"/>
    </source>
</evidence>
<feature type="binding site" evidence="7">
    <location>
        <begin position="283"/>
        <end position="284"/>
    </location>
    <ligand>
        <name>FMN</name>
        <dbReference type="ChEBI" id="CHEBI:58210"/>
    </ligand>
</feature>
<organism evidence="9 10">
    <name type="scientific">Nakamurella alba</name>
    <dbReference type="NCBI Taxonomy" id="2665158"/>
    <lineage>
        <taxon>Bacteria</taxon>
        <taxon>Bacillati</taxon>
        <taxon>Actinomycetota</taxon>
        <taxon>Actinomycetes</taxon>
        <taxon>Nakamurellales</taxon>
        <taxon>Nakamurellaceae</taxon>
        <taxon>Nakamurella</taxon>
    </lineage>
</organism>
<feature type="binding site" evidence="7">
    <location>
        <position position="119"/>
    </location>
    <ligand>
        <name>glyoxylate</name>
        <dbReference type="ChEBI" id="CHEBI:36655"/>
    </ligand>
</feature>
<comment type="cofactor">
    <cofactor evidence="1">
        <name>FMN</name>
        <dbReference type="ChEBI" id="CHEBI:58210"/>
    </cofactor>
</comment>
<feature type="binding site" evidence="7">
    <location>
        <position position="15"/>
    </location>
    <ligand>
        <name>glyoxylate</name>
        <dbReference type="ChEBI" id="CHEBI:36655"/>
    </ligand>
</feature>
<evidence type="ECO:0000256" key="5">
    <source>
        <dbReference type="ARBA" id="ARBA00024042"/>
    </source>
</evidence>
<accession>A0A7K1FEB9</accession>
<dbReference type="PROSITE" id="PS51349">
    <property type="entry name" value="FMN_HYDROXY_ACID_DH_2"/>
    <property type="match status" value="1"/>
</dbReference>
<dbReference type="InterPro" id="IPR012133">
    <property type="entry name" value="Alpha-hydoxy_acid_DH_FMN"/>
</dbReference>
<evidence type="ECO:0000313" key="10">
    <source>
        <dbReference type="Proteomes" id="UP000460221"/>
    </source>
</evidence>
<evidence type="ECO:0000256" key="2">
    <source>
        <dbReference type="ARBA" id="ARBA00022630"/>
    </source>
</evidence>
<feature type="binding site" evidence="7">
    <location>
        <position position="117"/>
    </location>
    <ligand>
        <name>FMN</name>
        <dbReference type="ChEBI" id="CHEBI:58210"/>
    </ligand>
</feature>
<dbReference type="PANTHER" id="PTHR10578">
    <property type="entry name" value="S -2-HYDROXY-ACID OXIDASE-RELATED"/>
    <property type="match status" value="1"/>
</dbReference>
<keyword evidence="3 7" id="KW-0288">FMN</keyword>
<evidence type="ECO:0000256" key="6">
    <source>
        <dbReference type="PIRSR" id="PIRSR000138-1"/>
    </source>
</evidence>
<dbReference type="GO" id="GO:0016491">
    <property type="term" value="F:oxidoreductase activity"/>
    <property type="evidence" value="ECO:0007669"/>
    <property type="project" value="UniProtKB-KW"/>
</dbReference>
<sequence length="337" mass="34686">MTAQLERLPDAVLAYLEGTAGDGGTLRANEDAWQHWRFRPRVLRDLTGLTASATVLGIPVLAPIFVAPWAGHGLLHRDAEVATAHGAVAGGIGLSVSSGAQRRLHEISEVSGPFLQQIYIPQRRDNIRPLVDAAVQAGAAALLLTVDAPAVGNQLGFRAGLAGLPWTPPVNLPDAEPGTLGTAVDLGPHDIEWLASVSGLPVLAKGIVRADDARRAVEAGAAGVVVSNHSGRQLGGGLATARALPEVVAELGGRAVVLVDGGIRSGEDVVRALALGADAVLVGRPFVRALRDGGTDAVGALAELLVLQTRTTLAMVGAVGVHDVAEDLVRWDGEVAR</sequence>
<evidence type="ECO:0000313" key="9">
    <source>
        <dbReference type="EMBL" id="MTD12447.1"/>
    </source>
</evidence>
<dbReference type="SUPFAM" id="SSF51395">
    <property type="entry name" value="FMN-linked oxidoreductases"/>
    <property type="match status" value="1"/>
</dbReference>
<dbReference type="PANTHER" id="PTHR10578:SF107">
    <property type="entry name" value="2-HYDROXYACID OXIDASE 1"/>
    <property type="match status" value="1"/>
</dbReference>
<reference evidence="9 10" key="1">
    <citation type="submission" date="2019-11" db="EMBL/GenBank/DDBJ databases">
        <authorList>
            <person name="Jiang L.-Q."/>
        </authorList>
    </citation>
    <scope>NUCLEOTIDE SEQUENCE [LARGE SCALE GENOMIC DNA]</scope>
    <source>
        <strain evidence="9 10">YIM 132087</strain>
    </source>
</reference>
<dbReference type="AlphaFoldDB" id="A0A7K1FEB9"/>
<comment type="similarity">
    <text evidence="5">Belongs to the FMN-dependent alpha-hydroxy acid dehydrogenase family.</text>
</comment>
<evidence type="ECO:0000256" key="7">
    <source>
        <dbReference type="PIRSR" id="PIRSR000138-2"/>
    </source>
</evidence>
<dbReference type="GO" id="GO:0010181">
    <property type="term" value="F:FMN binding"/>
    <property type="evidence" value="ECO:0007669"/>
    <property type="project" value="InterPro"/>
</dbReference>
<feature type="binding site" evidence="7">
    <location>
        <position position="229"/>
    </location>
    <ligand>
        <name>glyoxylate</name>
        <dbReference type="ChEBI" id="CHEBI:36655"/>
    </ligand>
</feature>
<dbReference type="InterPro" id="IPR037396">
    <property type="entry name" value="FMN_HAD"/>
</dbReference>
<dbReference type="RefSeq" id="WP_154766512.1">
    <property type="nucleotide sequence ID" value="NZ_WLYK01000001.1"/>
</dbReference>